<dbReference type="STRING" id="4537.A0A0E0K1N2"/>
<dbReference type="Gene3D" id="3.30.70.100">
    <property type="match status" value="1"/>
</dbReference>
<dbReference type="PROSITE" id="PS50846">
    <property type="entry name" value="HMA_2"/>
    <property type="match status" value="1"/>
</dbReference>
<dbReference type="Proteomes" id="UP000026962">
    <property type="component" value="Chromosome 2"/>
</dbReference>
<evidence type="ECO:0000313" key="2">
    <source>
        <dbReference type="EnsemblPlants" id="OPUNC02G19910.1"/>
    </source>
</evidence>
<dbReference type="InterPro" id="IPR006121">
    <property type="entry name" value="HMA_dom"/>
</dbReference>
<dbReference type="PANTHER" id="PTHR46932:SF12">
    <property type="entry name" value="HEAVY METAL-ASSOCIATED ISOPRENYLATED PLANT PROTEIN 47"/>
    <property type="match status" value="1"/>
</dbReference>
<dbReference type="InterPro" id="IPR042885">
    <property type="entry name" value="HIPP47/16"/>
</dbReference>
<reference evidence="2" key="1">
    <citation type="submission" date="2015-04" db="UniProtKB">
        <authorList>
            <consortium name="EnsemblPlants"/>
        </authorList>
    </citation>
    <scope>IDENTIFICATION</scope>
</reference>
<feature type="domain" description="HMA" evidence="1">
    <location>
        <begin position="3"/>
        <end position="72"/>
    </location>
</feature>
<proteinExistence type="predicted"/>
<dbReference type="OMA" id="KYIACET"/>
<dbReference type="eggNOG" id="KOG0017">
    <property type="taxonomic scope" value="Eukaryota"/>
</dbReference>
<dbReference type="HOGENOM" id="CLU_092610_2_1_1"/>
<evidence type="ECO:0000313" key="3">
    <source>
        <dbReference type="Proteomes" id="UP000026962"/>
    </source>
</evidence>
<evidence type="ECO:0000259" key="1">
    <source>
        <dbReference type="PROSITE" id="PS50846"/>
    </source>
</evidence>
<keyword evidence="3" id="KW-1185">Reference proteome</keyword>
<protein>
    <recommendedName>
        <fullName evidence="1">HMA domain-containing protein</fullName>
    </recommendedName>
</protein>
<dbReference type="AlphaFoldDB" id="A0A0E0K1N2"/>
<dbReference type="EnsemblPlants" id="OPUNC02G19910.1">
    <property type="protein sequence ID" value="OPUNC02G19910.1"/>
    <property type="gene ID" value="OPUNC02G19910"/>
</dbReference>
<dbReference type="Gramene" id="OPUNC02G19910.1">
    <property type="protein sequence ID" value="OPUNC02G19910.1"/>
    <property type="gene ID" value="OPUNC02G19910"/>
</dbReference>
<dbReference type="GO" id="GO:0046872">
    <property type="term" value="F:metal ion binding"/>
    <property type="evidence" value="ECO:0007669"/>
    <property type="project" value="InterPro"/>
</dbReference>
<name>A0A0E0K1N2_ORYPU</name>
<sequence length="123" mass="13231">MAKQKIVIKVEMSCDKCRSKAMALVAATGGVDSVALAGDGKDQVVVVGDGVDSIKLTATLRKKVGHATLMTVGEVKKEEKKPEPAAAAVVEYPYPWNCYSYGYAPPPAQHVVYQYPASSPWWC</sequence>
<dbReference type="Pfam" id="PF00403">
    <property type="entry name" value="HMA"/>
    <property type="match status" value="1"/>
</dbReference>
<accession>A0A0E0K1N2</accession>
<reference evidence="2" key="2">
    <citation type="submission" date="2018-05" db="EMBL/GenBank/DDBJ databases">
        <title>OpunRS2 (Oryza punctata Reference Sequence Version 2).</title>
        <authorList>
            <person name="Zhang J."/>
            <person name="Kudrna D."/>
            <person name="Lee S."/>
            <person name="Talag J."/>
            <person name="Welchert J."/>
            <person name="Wing R.A."/>
        </authorList>
    </citation>
    <scope>NUCLEOTIDE SEQUENCE [LARGE SCALE GENOMIC DNA]</scope>
</reference>
<dbReference type="PANTHER" id="PTHR46932">
    <property type="entry name" value="HEAVY METAL-ASSOCIATED ISOPRENYLATED PLANT PROTEIN 47"/>
    <property type="match status" value="1"/>
</dbReference>
<organism evidence="2">
    <name type="scientific">Oryza punctata</name>
    <name type="common">Red rice</name>
    <dbReference type="NCBI Taxonomy" id="4537"/>
    <lineage>
        <taxon>Eukaryota</taxon>
        <taxon>Viridiplantae</taxon>
        <taxon>Streptophyta</taxon>
        <taxon>Embryophyta</taxon>
        <taxon>Tracheophyta</taxon>
        <taxon>Spermatophyta</taxon>
        <taxon>Magnoliopsida</taxon>
        <taxon>Liliopsida</taxon>
        <taxon>Poales</taxon>
        <taxon>Poaceae</taxon>
        <taxon>BOP clade</taxon>
        <taxon>Oryzoideae</taxon>
        <taxon>Oryzeae</taxon>
        <taxon>Oryzinae</taxon>
        <taxon>Oryza</taxon>
    </lineage>
</organism>